<feature type="compositionally biased region" description="Acidic residues" evidence="2">
    <location>
        <begin position="88"/>
        <end position="97"/>
    </location>
</feature>
<sequence length="412" mass="46175">MASPPPKDLERSSFLRTEDEQSEEETEVETAAVERKKVAAKKTPASRKTTGKRKTTSPAASTETATSKAPKSLSISSPSASMRKAETSESEGSDDSPEFLREEKGKKKGTDFSSSHAAPFSRRVKGRRFSMRLAENNFKTVGANETVDLRETSPEDSSTFAQAKSSTVDKVIESTEDDVDDEELERDVFGRMNLFSSFSVEKGKNAFEEQTVASSPTKEEIQVATSVLGRLIEGNPIASYQDVEIEEILFSASILARNLELPENKRKFSHDFPIIFQDFTQPFAEKEKAAEATAAAKKDVEDSFAPLSKQKEEYEKVKEEINTQHQESQKLEEELAQLEAQMSKLKTRISGKQKALADMKIRRKQLLDGLDSQLKKLEPKRVAAEALEKKNQGITQELTAMQLEWQEWRNFL</sequence>
<feature type="compositionally biased region" description="Basic and acidic residues" evidence="2">
    <location>
        <begin position="98"/>
        <end position="110"/>
    </location>
</feature>
<reference evidence="3 4" key="1">
    <citation type="journal article" date="2021" name="Commun. Biol.">
        <title>The genome of Shorea leprosula (Dipterocarpaceae) highlights the ecological relevance of drought in aseasonal tropical rainforests.</title>
        <authorList>
            <person name="Ng K.K.S."/>
            <person name="Kobayashi M.J."/>
            <person name="Fawcett J.A."/>
            <person name="Hatakeyama M."/>
            <person name="Paape T."/>
            <person name="Ng C.H."/>
            <person name="Ang C.C."/>
            <person name="Tnah L.H."/>
            <person name="Lee C.T."/>
            <person name="Nishiyama T."/>
            <person name="Sese J."/>
            <person name="O'Brien M.J."/>
            <person name="Copetti D."/>
            <person name="Mohd Noor M.I."/>
            <person name="Ong R.C."/>
            <person name="Putra M."/>
            <person name="Sireger I.Z."/>
            <person name="Indrioko S."/>
            <person name="Kosugi Y."/>
            <person name="Izuno A."/>
            <person name="Isagi Y."/>
            <person name="Lee S.L."/>
            <person name="Shimizu K.K."/>
        </authorList>
    </citation>
    <scope>NUCLEOTIDE SEQUENCE [LARGE SCALE GENOMIC DNA]</scope>
    <source>
        <strain evidence="3">214</strain>
    </source>
</reference>
<feature type="compositionally biased region" description="Low complexity" evidence="2">
    <location>
        <begin position="56"/>
        <end position="81"/>
    </location>
</feature>
<feature type="compositionally biased region" description="Basic and acidic residues" evidence="2">
    <location>
        <begin position="7"/>
        <end position="19"/>
    </location>
</feature>
<dbReference type="EMBL" id="BPVZ01000007">
    <property type="protein sequence ID" value="GKU93475.1"/>
    <property type="molecule type" value="Genomic_DNA"/>
</dbReference>
<feature type="region of interest" description="Disordered" evidence="2">
    <location>
        <begin position="1"/>
        <end position="129"/>
    </location>
</feature>
<keyword evidence="1" id="KW-0175">Coiled coil</keyword>
<organism evidence="3 4">
    <name type="scientific">Rubroshorea leprosula</name>
    <dbReference type="NCBI Taxonomy" id="152421"/>
    <lineage>
        <taxon>Eukaryota</taxon>
        <taxon>Viridiplantae</taxon>
        <taxon>Streptophyta</taxon>
        <taxon>Embryophyta</taxon>
        <taxon>Tracheophyta</taxon>
        <taxon>Spermatophyta</taxon>
        <taxon>Magnoliopsida</taxon>
        <taxon>eudicotyledons</taxon>
        <taxon>Gunneridae</taxon>
        <taxon>Pentapetalae</taxon>
        <taxon>rosids</taxon>
        <taxon>malvids</taxon>
        <taxon>Malvales</taxon>
        <taxon>Dipterocarpaceae</taxon>
        <taxon>Rubroshorea</taxon>
    </lineage>
</organism>
<evidence type="ECO:0000313" key="4">
    <source>
        <dbReference type="Proteomes" id="UP001054252"/>
    </source>
</evidence>
<evidence type="ECO:0000313" key="3">
    <source>
        <dbReference type="EMBL" id="GKU93475.1"/>
    </source>
</evidence>
<dbReference type="Proteomes" id="UP001054252">
    <property type="component" value="Unassembled WGS sequence"/>
</dbReference>
<protein>
    <submittedName>
        <fullName evidence="3">Uncharacterized protein</fullName>
    </submittedName>
</protein>
<feature type="coiled-coil region" evidence="1">
    <location>
        <begin position="307"/>
        <end position="355"/>
    </location>
</feature>
<gene>
    <name evidence="3" type="ORF">SLEP1_g7068</name>
</gene>
<feature type="compositionally biased region" description="Polar residues" evidence="2">
    <location>
        <begin position="155"/>
        <end position="168"/>
    </location>
</feature>
<proteinExistence type="predicted"/>
<evidence type="ECO:0000256" key="2">
    <source>
        <dbReference type="SAM" id="MobiDB-lite"/>
    </source>
</evidence>
<comment type="caution">
    <text evidence="3">The sequence shown here is derived from an EMBL/GenBank/DDBJ whole genome shotgun (WGS) entry which is preliminary data.</text>
</comment>
<dbReference type="AlphaFoldDB" id="A0AAV5I845"/>
<accession>A0AAV5I845</accession>
<name>A0AAV5I845_9ROSI</name>
<evidence type="ECO:0000256" key="1">
    <source>
        <dbReference type="SAM" id="Coils"/>
    </source>
</evidence>
<feature type="region of interest" description="Disordered" evidence="2">
    <location>
        <begin position="145"/>
        <end position="179"/>
    </location>
</feature>
<keyword evidence="4" id="KW-1185">Reference proteome</keyword>